<evidence type="ECO:0000313" key="3">
    <source>
        <dbReference type="EMBL" id="PVZ62961.1"/>
    </source>
</evidence>
<accession>A0A2V1GV41</accession>
<protein>
    <submittedName>
        <fullName evidence="3">Uncharacterized protein</fullName>
    </submittedName>
</protein>
<keyword evidence="1" id="KW-1133">Transmembrane helix</keyword>
<keyword evidence="4" id="KW-1185">Reference proteome</keyword>
<dbReference type="Proteomes" id="UP000244906">
    <property type="component" value="Unassembled WGS sequence"/>
</dbReference>
<comment type="caution">
    <text evidence="3">The sequence shown here is derived from an EMBL/GenBank/DDBJ whole genome shotgun (WGS) entry which is preliminary data.</text>
</comment>
<evidence type="ECO:0000256" key="1">
    <source>
        <dbReference type="SAM" id="Phobius"/>
    </source>
</evidence>
<feature type="chain" id="PRO_5015929095" evidence="2">
    <location>
        <begin position="22"/>
        <end position="454"/>
    </location>
</feature>
<keyword evidence="1" id="KW-0472">Membrane</keyword>
<reference evidence="3 4" key="1">
    <citation type="submission" date="2018-04" db="EMBL/GenBank/DDBJ databases">
        <title>Thalassorhabdus spongiae gen. nov., sp. nov., isolated from a marine sponge in South-West Iceland.</title>
        <authorList>
            <person name="Knobloch S."/>
            <person name="Daussin A."/>
            <person name="Johannsson R."/>
            <person name="Marteinsson V.T."/>
        </authorList>
    </citation>
    <scope>NUCLEOTIDE SEQUENCE [LARGE SCALE GENOMIC DNA]</scope>
    <source>
        <strain evidence="3 4">Hp12</strain>
    </source>
</reference>
<feature type="transmembrane region" description="Helical" evidence="1">
    <location>
        <begin position="429"/>
        <end position="448"/>
    </location>
</feature>
<dbReference type="AlphaFoldDB" id="A0A2V1GV41"/>
<gene>
    <name evidence="3" type="ORF">DC094_21580</name>
</gene>
<evidence type="ECO:0000313" key="4">
    <source>
        <dbReference type="Proteomes" id="UP000244906"/>
    </source>
</evidence>
<feature type="signal peptide" evidence="2">
    <location>
        <begin position="1"/>
        <end position="21"/>
    </location>
</feature>
<keyword evidence="2" id="KW-0732">Signal</keyword>
<organism evidence="3 4">
    <name type="scientific">Pelagibaculum spongiae</name>
    <dbReference type="NCBI Taxonomy" id="2080658"/>
    <lineage>
        <taxon>Bacteria</taxon>
        <taxon>Pseudomonadati</taxon>
        <taxon>Pseudomonadota</taxon>
        <taxon>Gammaproteobacteria</taxon>
        <taxon>Oceanospirillales</taxon>
        <taxon>Pelagibaculum</taxon>
    </lineage>
</organism>
<dbReference type="EMBL" id="QDDL01000017">
    <property type="protein sequence ID" value="PVZ62961.1"/>
    <property type="molecule type" value="Genomic_DNA"/>
</dbReference>
<evidence type="ECO:0000256" key="2">
    <source>
        <dbReference type="SAM" id="SignalP"/>
    </source>
</evidence>
<dbReference type="RefSeq" id="WP_116689198.1">
    <property type="nucleotide sequence ID" value="NZ_CAWNYD010000017.1"/>
</dbReference>
<dbReference type="OrthoDB" id="9815657at2"/>
<proteinExistence type="predicted"/>
<sequence>MIEIKSLGAGLLLLFSISATAGVFISANPSQPTRITHPMGYTGQGGVVTLTVSFDDAELSDPDRFEATLINTLNHYTRLTWSNNNAQLDASLPFGHDLQAVLLQLFGFSQGLTSSADGYFTVAGAGADGMLNRSKGPDSRSGSHDDIRGDDVNYFWFERGRNNPFAAPEIADSSTMSVDLEHLPSSHSFASNANESVSRGGGYGQYTSSVMFDPLPNNFTRRRLAADDANTLRLARSGIDRIANTEDDYRVRFNFVGRNQPADIRIRTASIDNAISRFSYSKRQLAADTDVLVSVTVAVEENVNWYYDTEPTNTAPQITIADDSGLNPQAAQLVRTIDLTAVDLELDDVSWAVSSQVMSEAASLDLSTGNQVTLTYQVPETFRSIDQITVVATDFLGLSQILSIPVDASALPPYIPPEDTSETPFQTSISGAGVIWSGGLVMLGVLLFRRKFKK</sequence>
<keyword evidence="1" id="KW-0812">Transmembrane</keyword>
<name>A0A2V1GV41_9GAMM</name>